<dbReference type="PATRIC" id="fig|1618414.3.peg.319"/>
<proteinExistence type="inferred from homology"/>
<sequence length="242" mass="26862">MIQPHLKINKINKFVILPGDPSRIDRVARYVKDFKEISFNREFRIANAKYKKMPISLVSTGIGCPSAAIAVEELSKIGARIVIRLGTCGGLLSEMESGNIVIPTSTICLDGTTREYQPDIKKVNADLQVIKTLEASAKNINIKYFKGLNRTHDAFYESEKNFIKISKIGFISSEMECSAVFLVSKLRGLKAGAILVVKTPEPPELVKKNPEAIYKLTDDKKAEKGVDNAIRIVLESLLKLSH</sequence>
<dbReference type="PANTHER" id="PTHR43691">
    <property type="entry name" value="URIDINE PHOSPHORYLASE"/>
    <property type="match status" value="1"/>
</dbReference>
<evidence type="ECO:0000256" key="3">
    <source>
        <dbReference type="ARBA" id="ARBA00021980"/>
    </source>
</evidence>
<comment type="catalytic activity">
    <reaction evidence="6">
        <text>uridine + phosphate = alpha-D-ribose 1-phosphate + uracil</text>
        <dbReference type="Rhea" id="RHEA:24388"/>
        <dbReference type="ChEBI" id="CHEBI:16704"/>
        <dbReference type="ChEBI" id="CHEBI:17568"/>
        <dbReference type="ChEBI" id="CHEBI:43474"/>
        <dbReference type="ChEBI" id="CHEBI:57720"/>
        <dbReference type="EC" id="2.4.2.3"/>
    </reaction>
</comment>
<organism evidence="8 9">
    <name type="scientific">Candidatus Curtissbacteria bacterium GW2011_GWC2_38_9</name>
    <dbReference type="NCBI Taxonomy" id="1618414"/>
    <lineage>
        <taxon>Bacteria</taxon>
        <taxon>Candidatus Curtissiibacteriota</taxon>
    </lineage>
</organism>
<dbReference type="SUPFAM" id="SSF53167">
    <property type="entry name" value="Purine and uridine phosphorylases"/>
    <property type="match status" value="1"/>
</dbReference>
<reference evidence="8 9" key="1">
    <citation type="journal article" date="2015" name="Nature">
        <title>rRNA introns, odd ribosomes, and small enigmatic genomes across a large radiation of phyla.</title>
        <authorList>
            <person name="Brown C.T."/>
            <person name="Hug L.A."/>
            <person name="Thomas B.C."/>
            <person name="Sharon I."/>
            <person name="Castelle C.J."/>
            <person name="Singh A."/>
            <person name="Wilkins M.J."/>
            <person name="Williams K.H."/>
            <person name="Banfield J.F."/>
        </authorList>
    </citation>
    <scope>NUCLEOTIDE SEQUENCE [LARGE SCALE GENOMIC DNA]</scope>
</reference>
<gene>
    <name evidence="8" type="ORF">UT12_C0010G0017</name>
</gene>
<dbReference type="CDD" id="cd17767">
    <property type="entry name" value="UP_EcUdp-like"/>
    <property type="match status" value="1"/>
</dbReference>
<dbReference type="PROSITE" id="PS01232">
    <property type="entry name" value="PNP_UDP_1"/>
    <property type="match status" value="1"/>
</dbReference>
<dbReference type="Proteomes" id="UP000034893">
    <property type="component" value="Unassembled WGS sequence"/>
</dbReference>
<comment type="similarity">
    <text evidence="1">Belongs to the PNP/UDP phosphorylase family.</text>
</comment>
<comment type="caution">
    <text evidence="8">The sequence shown here is derived from an EMBL/GenBank/DDBJ whole genome shotgun (WGS) entry which is preliminary data.</text>
</comment>
<dbReference type="InterPro" id="IPR000845">
    <property type="entry name" value="Nucleoside_phosphorylase_d"/>
</dbReference>
<dbReference type="PANTHER" id="PTHR43691:SF11">
    <property type="entry name" value="FI09636P-RELATED"/>
    <property type="match status" value="1"/>
</dbReference>
<dbReference type="AlphaFoldDB" id="A0A0G0PK41"/>
<dbReference type="EMBL" id="LBVP01000010">
    <property type="protein sequence ID" value="KKQ89646.1"/>
    <property type="molecule type" value="Genomic_DNA"/>
</dbReference>
<accession>A0A0G0PK41</accession>
<dbReference type="Pfam" id="PF01048">
    <property type="entry name" value="PNP_UDP_1"/>
    <property type="match status" value="1"/>
</dbReference>
<keyword evidence="5" id="KW-0808">Transferase</keyword>
<dbReference type="GO" id="GO:0009164">
    <property type="term" value="P:nucleoside catabolic process"/>
    <property type="evidence" value="ECO:0007669"/>
    <property type="project" value="UniProtKB-ARBA"/>
</dbReference>
<dbReference type="Gene3D" id="3.40.50.1580">
    <property type="entry name" value="Nucleoside phosphorylase domain"/>
    <property type="match status" value="1"/>
</dbReference>
<evidence type="ECO:0000256" key="4">
    <source>
        <dbReference type="ARBA" id="ARBA00022676"/>
    </source>
</evidence>
<evidence type="ECO:0000256" key="5">
    <source>
        <dbReference type="ARBA" id="ARBA00022679"/>
    </source>
</evidence>
<dbReference type="EC" id="2.4.2.3" evidence="2"/>
<dbReference type="GO" id="GO:0004850">
    <property type="term" value="F:uridine phosphorylase activity"/>
    <property type="evidence" value="ECO:0007669"/>
    <property type="project" value="UniProtKB-EC"/>
</dbReference>
<evidence type="ECO:0000259" key="7">
    <source>
        <dbReference type="Pfam" id="PF01048"/>
    </source>
</evidence>
<feature type="domain" description="Nucleoside phosphorylase" evidence="7">
    <location>
        <begin position="13"/>
        <end position="234"/>
    </location>
</feature>
<name>A0A0G0PK41_9BACT</name>
<dbReference type="InterPro" id="IPR018016">
    <property type="entry name" value="Nucleoside_phosphorylase_CS"/>
</dbReference>
<evidence type="ECO:0000256" key="1">
    <source>
        <dbReference type="ARBA" id="ARBA00010456"/>
    </source>
</evidence>
<evidence type="ECO:0000313" key="9">
    <source>
        <dbReference type="Proteomes" id="UP000034893"/>
    </source>
</evidence>
<evidence type="ECO:0000313" key="8">
    <source>
        <dbReference type="EMBL" id="KKQ89646.1"/>
    </source>
</evidence>
<keyword evidence="4" id="KW-0328">Glycosyltransferase</keyword>
<evidence type="ECO:0000256" key="2">
    <source>
        <dbReference type="ARBA" id="ARBA00011888"/>
    </source>
</evidence>
<dbReference type="GO" id="GO:0005829">
    <property type="term" value="C:cytosol"/>
    <property type="evidence" value="ECO:0007669"/>
    <property type="project" value="TreeGrafter"/>
</dbReference>
<evidence type="ECO:0000256" key="6">
    <source>
        <dbReference type="ARBA" id="ARBA00048447"/>
    </source>
</evidence>
<dbReference type="InterPro" id="IPR035994">
    <property type="entry name" value="Nucleoside_phosphorylase_sf"/>
</dbReference>
<protein>
    <recommendedName>
        <fullName evidence="3">Uridine phosphorylase</fullName>
        <ecNumber evidence="2">2.4.2.3</ecNumber>
    </recommendedName>
</protein>